<feature type="compositionally biased region" description="Polar residues" evidence="1">
    <location>
        <begin position="1"/>
        <end position="52"/>
    </location>
</feature>
<evidence type="ECO:0000256" key="1">
    <source>
        <dbReference type="SAM" id="MobiDB-lite"/>
    </source>
</evidence>
<feature type="compositionally biased region" description="Low complexity" evidence="1">
    <location>
        <begin position="77"/>
        <end position="95"/>
    </location>
</feature>
<name>A0A2D4HZE3_MICLE</name>
<sequence length="138" mass="14052">MSSGDSTNLPSLSTKASVPSNSLSPPTGRPTHSSSLIPSVANGSLKFQNPTHSGKGHSHLLLSTQTQNGRPAPLPPSSFSSASSSSSSSSPSSISTTLPNQSVKNIRSIHTPSFTSYKSQNGSVSKATASSTITKEPS</sequence>
<evidence type="ECO:0000313" key="2">
    <source>
        <dbReference type="EMBL" id="LAA77364.1"/>
    </source>
</evidence>
<reference evidence="2" key="2">
    <citation type="submission" date="2017-11" db="EMBL/GenBank/DDBJ databases">
        <title>Coralsnake Venomics: Analyses of Venom Gland Transcriptomes and Proteomes of Six Brazilian Taxa.</title>
        <authorList>
            <person name="Aird S.D."/>
            <person name="Jorge da Silva N."/>
            <person name="Qiu L."/>
            <person name="Villar-Briones A."/>
            <person name="Aparecida-Saddi V."/>
            <person name="Campos-Telles M.P."/>
            <person name="Grau M."/>
            <person name="Mikheyev A.S."/>
        </authorList>
    </citation>
    <scope>NUCLEOTIDE SEQUENCE</scope>
    <source>
        <tissue evidence="2">Venom_gland</tissue>
    </source>
</reference>
<proteinExistence type="predicted"/>
<feature type="region of interest" description="Disordered" evidence="1">
    <location>
        <begin position="1"/>
        <end position="138"/>
    </location>
</feature>
<accession>A0A2D4HZE3</accession>
<reference evidence="2" key="1">
    <citation type="submission" date="2017-07" db="EMBL/GenBank/DDBJ databases">
        <authorList>
            <person name="Mikheyev A."/>
            <person name="Grau M."/>
        </authorList>
    </citation>
    <scope>NUCLEOTIDE SEQUENCE</scope>
    <source>
        <tissue evidence="2">Venom_gland</tissue>
    </source>
</reference>
<organism evidence="2">
    <name type="scientific">Micrurus lemniscatus lemniscatus</name>
    <dbReference type="NCBI Taxonomy" id="129467"/>
    <lineage>
        <taxon>Eukaryota</taxon>
        <taxon>Metazoa</taxon>
        <taxon>Chordata</taxon>
        <taxon>Craniata</taxon>
        <taxon>Vertebrata</taxon>
        <taxon>Euteleostomi</taxon>
        <taxon>Lepidosauria</taxon>
        <taxon>Squamata</taxon>
        <taxon>Bifurcata</taxon>
        <taxon>Unidentata</taxon>
        <taxon>Episquamata</taxon>
        <taxon>Toxicofera</taxon>
        <taxon>Serpentes</taxon>
        <taxon>Colubroidea</taxon>
        <taxon>Elapidae</taxon>
        <taxon>Elapinae</taxon>
        <taxon>Micrurus</taxon>
    </lineage>
</organism>
<feature type="compositionally biased region" description="Polar residues" evidence="1">
    <location>
        <begin position="96"/>
        <end position="138"/>
    </location>
</feature>
<dbReference type="AlphaFoldDB" id="A0A2D4HZE3"/>
<protein>
    <submittedName>
        <fullName evidence="2">Uncharacterized protein</fullName>
    </submittedName>
</protein>
<dbReference type="EMBL" id="IACK01064477">
    <property type="protein sequence ID" value="LAA77364.1"/>
    <property type="molecule type" value="Transcribed_RNA"/>
</dbReference>